<dbReference type="Proteomes" id="UP001174909">
    <property type="component" value="Unassembled WGS sequence"/>
</dbReference>
<comment type="caution">
    <text evidence="2">The sequence shown here is derived from an EMBL/GenBank/DDBJ whole genome shotgun (WGS) entry which is preliminary data.</text>
</comment>
<accession>A0AA35S2S8</accession>
<feature type="region of interest" description="Disordered" evidence="1">
    <location>
        <begin position="16"/>
        <end position="60"/>
    </location>
</feature>
<feature type="non-terminal residue" evidence="2">
    <location>
        <position position="60"/>
    </location>
</feature>
<sequence length="60" mass="6828">MVDVLLYGDLVDPFFPVAPEEDDECLPEDRATRGSPPRTEDHRELDETRKKVAELSEQNG</sequence>
<keyword evidence="3" id="KW-1185">Reference proteome</keyword>
<evidence type="ECO:0000256" key="1">
    <source>
        <dbReference type="SAM" id="MobiDB-lite"/>
    </source>
</evidence>
<reference evidence="2" key="1">
    <citation type="submission" date="2023-03" db="EMBL/GenBank/DDBJ databases">
        <authorList>
            <person name="Steffen K."/>
            <person name="Cardenas P."/>
        </authorList>
    </citation>
    <scope>NUCLEOTIDE SEQUENCE</scope>
</reference>
<protein>
    <submittedName>
        <fullName evidence="2">Uncharacterized protein</fullName>
    </submittedName>
</protein>
<feature type="compositionally biased region" description="Basic and acidic residues" evidence="1">
    <location>
        <begin position="27"/>
        <end position="54"/>
    </location>
</feature>
<gene>
    <name evidence="2" type="ORF">GBAR_LOCUS12776</name>
</gene>
<dbReference type="AlphaFoldDB" id="A0AA35S2S8"/>
<dbReference type="EMBL" id="CASHTH010001905">
    <property type="protein sequence ID" value="CAI8021573.1"/>
    <property type="molecule type" value="Genomic_DNA"/>
</dbReference>
<evidence type="ECO:0000313" key="3">
    <source>
        <dbReference type="Proteomes" id="UP001174909"/>
    </source>
</evidence>
<organism evidence="2 3">
    <name type="scientific">Geodia barretti</name>
    <name type="common">Barrett's horny sponge</name>
    <dbReference type="NCBI Taxonomy" id="519541"/>
    <lineage>
        <taxon>Eukaryota</taxon>
        <taxon>Metazoa</taxon>
        <taxon>Porifera</taxon>
        <taxon>Demospongiae</taxon>
        <taxon>Heteroscleromorpha</taxon>
        <taxon>Tetractinellida</taxon>
        <taxon>Astrophorina</taxon>
        <taxon>Geodiidae</taxon>
        <taxon>Geodia</taxon>
    </lineage>
</organism>
<name>A0AA35S2S8_GEOBA</name>
<proteinExistence type="predicted"/>
<evidence type="ECO:0000313" key="2">
    <source>
        <dbReference type="EMBL" id="CAI8021573.1"/>
    </source>
</evidence>